<dbReference type="AlphaFoldDB" id="A0A1Y2KWV5"/>
<accession>A0A1Y2KWV5</accession>
<organism evidence="1 2">
    <name type="scientific">Thalassospira mesophila</name>
    <dbReference type="NCBI Taxonomy" id="1293891"/>
    <lineage>
        <taxon>Bacteria</taxon>
        <taxon>Pseudomonadati</taxon>
        <taxon>Pseudomonadota</taxon>
        <taxon>Alphaproteobacteria</taxon>
        <taxon>Rhodospirillales</taxon>
        <taxon>Thalassospiraceae</taxon>
        <taxon>Thalassospira</taxon>
    </lineage>
</organism>
<evidence type="ECO:0000313" key="1">
    <source>
        <dbReference type="EMBL" id="OSQ36565.1"/>
    </source>
</evidence>
<sequence length="175" mass="20413">MDISTSLIIPAISTVVDWSENLLPQQAVLITGALATTGWIFSASLSRKLSRKQHTMTALLDDAEFRKGAAIIRDYVKQNRYPIPENDAYKNWQSGMRACLNHYEFLCSGILRRDFDEKLIRINERYNLITIYSYAYSYIQSLRNEKPHGDQTVDRHNLYRSLEKVARRWAPPWTR</sequence>
<proteinExistence type="predicted"/>
<reference evidence="1 2" key="1">
    <citation type="submission" date="2014-03" db="EMBL/GenBank/DDBJ databases">
        <title>The draft genome sequence of Thalassospira mesophila JCM 18969.</title>
        <authorList>
            <person name="Lai Q."/>
            <person name="Shao Z."/>
        </authorList>
    </citation>
    <scope>NUCLEOTIDE SEQUENCE [LARGE SCALE GENOMIC DNA]</scope>
    <source>
        <strain evidence="1 2">JCM 18969</strain>
    </source>
</reference>
<dbReference type="InterPro" id="IPR031876">
    <property type="entry name" value="DUF4760"/>
</dbReference>
<dbReference type="RefSeq" id="WP_085584928.1">
    <property type="nucleotide sequence ID" value="NZ_JFKA01000010.1"/>
</dbReference>
<dbReference type="EMBL" id="JFKA01000010">
    <property type="protein sequence ID" value="OSQ36565.1"/>
    <property type="molecule type" value="Genomic_DNA"/>
</dbReference>
<dbReference type="Pfam" id="PF15956">
    <property type="entry name" value="DUF4760"/>
    <property type="match status" value="1"/>
</dbReference>
<gene>
    <name evidence="1" type="ORF">TMES_17410</name>
</gene>
<evidence type="ECO:0008006" key="3">
    <source>
        <dbReference type="Google" id="ProtNLM"/>
    </source>
</evidence>
<keyword evidence="2" id="KW-1185">Reference proteome</keyword>
<comment type="caution">
    <text evidence="1">The sequence shown here is derived from an EMBL/GenBank/DDBJ whole genome shotgun (WGS) entry which is preliminary data.</text>
</comment>
<protein>
    <recommendedName>
        <fullName evidence="3">DUF4760 domain-containing protein</fullName>
    </recommendedName>
</protein>
<evidence type="ECO:0000313" key="2">
    <source>
        <dbReference type="Proteomes" id="UP000193391"/>
    </source>
</evidence>
<name>A0A1Y2KWV5_9PROT</name>
<dbReference type="OrthoDB" id="7342716at2"/>
<dbReference type="Proteomes" id="UP000193391">
    <property type="component" value="Unassembled WGS sequence"/>
</dbReference>